<dbReference type="AlphaFoldDB" id="A0AA35LEB1"/>
<keyword evidence="2" id="KW-0472">Membrane</keyword>
<feature type="compositionally biased region" description="Low complexity" evidence="1">
    <location>
        <begin position="7"/>
        <end position="32"/>
    </location>
</feature>
<dbReference type="EMBL" id="OX395140">
    <property type="protein sequence ID" value="CAI5794403.1"/>
    <property type="molecule type" value="Genomic_DNA"/>
</dbReference>
<proteinExistence type="predicted"/>
<sequence length="108" mass="12404">MKSRFLQNRTTTTTMTTTTTTNTTKRNTPQNKTHPRLSRWRSDKRLRCSDLGLTIDRRTGTDNRPRFSTEIKSNCFTLIFPLTLILAILQPNALHQSLLLPAFPSQVT</sequence>
<keyword evidence="2" id="KW-1133">Transmembrane helix</keyword>
<dbReference type="Proteomes" id="UP001178461">
    <property type="component" value="Chromosome Z"/>
</dbReference>
<organism evidence="3 4">
    <name type="scientific">Podarcis lilfordi</name>
    <name type="common">Lilford's wall lizard</name>
    <dbReference type="NCBI Taxonomy" id="74358"/>
    <lineage>
        <taxon>Eukaryota</taxon>
        <taxon>Metazoa</taxon>
        <taxon>Chordata</taxon>
        <taxon>Craniata</taxon>
        <taxon>Vertebrata</taxon>
        <taxon>Euteleostomi</taxon>
        <taxon>Lepidosauria</taxon>
        <taxon>Squamata</taxon>
        <taxon>Bifurcata</taxon>
        <taxon>Unidentata</taxon>
        <taxon>Episquamata</taxon>
        <taxon>Laterata</taxon>
        <taxon>Lacertibaenia</taxon>
        <taxon>Lacertidae</taxon>
        <taxon>Podarcis</taxon>
    </lineage>
</organism>
<evidence type="ECO:0000313" key="3">
    <source>
        <dbReference type="EMBL" id="CAI5794403.1"/>
    </source>
</evidence>
<accession>A0AA35LEB1</accession>
<gene>
    <name evidence="3" type="ORF">PODLI_1B001387</name>
</gene>
<feature type="region of interest" description="Disordered" evidence="1">
    <location>
        <begin position="1"/>
        <end position="39"/>
    </location>
</feature>
<evidence type="ECO:0000256" key="1">
    <source>
        <dbReference type="SAM" id="MobiDB-lite"/>
    </source>
</evidence>
<evidence type="ECO:0000313" key="4">
    <source>
        <dbReference type="Proteomes" id="UP001178461"/>
    </source>
</evidence>
<evidence type="ECO:0000256" key="2">
    <source>
        <dbReference type="SAM" id="Phobius"/>
    </source>
</evidence>
<name>A0AA35LEB1_9SAUR</name>
<keyword evidence="4" id="KW-1185">Reference proteome</keyword>
<reference evidence="3" key="1">
    <citation type="submission" date="2022-12" db="EMBL/GenBank/DDBJ databases">
        <authorList>
            <person name="Alioto T."/>
            <person name="Alioto T."/>
            <person name="Gomez Garrido J."/>
        </authorList>
    </citation>
    <scope>NUCLEOTIDE SEQUENCE</scope>
</reference>
<keyword evidence="2" id="KW-0812">Transmembrane</keyword>
<feature type="transmembrane region" description="Helical" evidence="2">
    <location>
        <begin position="74"/>
        <end position="94"/>
    </location>
</feature>
<protein>
    <submittedName>
        <fullName evidence="3">Uncharacterized protein</fullName>
    </submittedName>
</protein>